<comment type="caution">
    <text evidence="2">The sequence shown here is derived from an EMBL/GenBank/DDBJ whole genome shotgun (WGS) entry which is preliminary data.</text>
</comment>
<name>A0AAV5TI71_9BILA</name>
<dbReference type="EMBL" id="BTSX01000004">
    <property type="protein sequence ID" value="GMS94060.1"/>
    <property type="molecule type" value="Genomic_DNA"/>
</dbReference>
<protein>
    <recommendedName>
        <fullName evidence="4">G protein-coupled receptor</fullName>
    </recommendedName>
</protein>
<evidence type="ECO:0000256" key="1">
    <source>
        <dbReference type="SAM" id="Phobius"/>
    </source>
</evidence>
<keyword evidence="1" id="KW-1133">Transmembrane helix</keyword>
<dbReference type="Proteomes" id="UP001432027">
    <property type="component" value="Unassembled WGS sequence"/>
</dbReference>
<dbReference type="PANTHER" id="PTHR22943:SF248">
    <property type="entry name" value="SEVEN TM RECEPTOR"/>
    <property type="match status" value="1"/>
</dbReference>
<keyword evidence="1" id="KW-0812">Transmembrane</keyword>
<reference evidence="2" key="1">
    <citation type="submission" date="2023-10" db="EMBL/GenBank/DDBJ databases">
        <title>Genome assembly of Pristionchus species.</title>
        <authorList>
            <person name="Yoshida K."/>
            <person name="Sommer R.J."/>
        </authorList>
    </citation>
    <scope>NUCLEOTIDE SEQUENCE</scope>
    <source>
        <strain evidence="2">RS0144</strain>
    </source>
</reference>
<feature type="non-terminal residue" evidence="2">
    <location>
        <position position="158"/>
    </location>
</feature>
<feature type="transmembrane region" description="Helical" evidence="1">
    <location>
        <begin position="12"/>
        <end position="36"/>
    </location>
</feature>
<keyword evidence="3" id="KW-1185">Reference proteome</keyword>
<feature type="transmembrane region" description="Helical" evidence="1">
    <location>
        <begin position="56"/>
        <end position="82"/>
    </location>
</feature>
<feature type="non-terminal residue" evidence="2">
    <location>
        <position position="1"/>
    </location>
</feature>
<dbReference type="AlphaFoldDB" id="A0AAV5TI71"/>
<dbReference type="SUPFAM" id="SSF81321">
    <property type="entry name" value="Family A G protein-coupled receptor-like"/>
    <property type="match status" value="1"/>
</dbReference>
<dbReference type="InterPro" id="IPR019428">
    <property type="entry name" value="7TM_GPCR_serpentine_rcpt_Str"/>
</dbReference>
<dbReference type="PANTHER" id="PTHR22943">
    <property type="entry name" value="7-TRANSMEMBRANE DOMAIN RECEPTOR C.ELEGANS"/>
    <property type="match status" value="1"/>
</dbReference>
<proteinExistence type="predicted"/>
<evidence type="ECO:0000313" key="3">
    <source>
        <dbReference type="Proteomes" id="UP001432027"/>
    </source>
</evidence>
<gene>
    <name evidence="2" type="ORF">PENTCL1PPCAC_16235</name>
</gene>
<evidence type="ECO:0000313" key="2">
    <source>
        <dbReference type="EMBL" id="GMS94060.1"/>
    </source>
</evidence>
<dbReference type="Pfam" id="PF10326">
    <property type="entry name" value="7TM_GPCR_Str"/>
    <property type="match status" value="1"/>
</dbReference>
<keyword evidence="1" id="KW-0472">Membrane</keyword>
<evidence type="ECO:0008006" key="4">
    <source>
        <dbReference type="Google" id="ProtNLM"/>
    </source>
</evidence>
<organism evidence="2 3">
    <name type="scientific">Pristionchus entomophagus</name>
    <dbReference type="NCBI Taxonomy" id="358040"/>
    <lineage>
        <taxon>Eukaryota</taxon>
        <taxon>Metazoa</taxon>
        <taxon>Ecdysozoa</taxon>
        <taxon>Nematoda</taxon>
        <taxon>Chromadorea</taxon>
        <taxon>Rhabditida</taxon>
        <taxon>Rhabditina</taxon>
        <taxon>Diplogasteromorpha</taxon>
        <taxon>Diplogasteroidea</taxon>
        <taxon>Neodiplogasteridae</taxon>
        <taxon>Pristionchus</taxon>
    </lineage>
</organism>
<feature type="transmembrane region" description="Helical" evidence="1">
    <location>
        <begin position="94"/>
        <end position="114"/>
    </location>
</feature>
<accession>A0AAV5TI71</accession>
<sequence length="158" mass="17569">KDDSLQPNTHEMMAIVAIFSVGGHTVVISMICFFKISKAFYNSAMEISARRMHIQLFRALLIQYTIPVVFSMVPTITIFALPATGISLGQLGNVFGLLVSTFPAVDPILIIVSIGRFRATLLEWIAVITGRKATRNEQKAKERTRVYAAVLRPRSTRT</sequence>